<organism evidence="1 2">
    <name type="scientific">Virgibacillus natechei</name>
    <dbReference type="NCBI Taxonomy" id="1216297"/>
    <lineage>
        <taxon>Bacteria</taxon>
        <taxon>Bacillati</taxon>
        <taxon>Bacillota</taxon>
        <taxon>Bacilli</taxon>
        <taxon>Bacillales</taxon>
        <taxon>Bacillaceae</taxon>
        <taxon>Virgibacillus</taxon>
    </lineage>
</organism>
<dbReference type="SFLD" id="SFLDG01140">
    <property type="entry name" value="C2.B:_Phosphomannomutase_and_P"/>
    <property type="match status" value="1"/>
</dbReference>
<evidence type="ECO:0000313" key="1">
    <source>
        <dbReference type="EMBL" id="MBP1970065.1"/>
    </source>
</evidence>
<dbReference type="SFLD" id="SFLDS00003">
    <property type="entry name" value="Haloacid_Dehalogenase"/>
    <property type="match status" value="1"/>
</dbReference>
<dbReference type="PANTHER" id="PTHR10000:SF8">
    <property type="entry name" value="HAD SUPERFAMILY HYDROLASE-LIKE, TYPE 3"/>
    <property type="match status" value="1"/>
</dbReference>
<dbReference type="NCBIfam" id="TIGR00099">
    <property type="entry name" value="Cof-subfamily"/>
    <property type="match status" value="1"/>
</dbReference>
<comment type="caution">
    <text evidence="1">The sequence shown here is derived from an EMBL/GenBank/DDBJ whole genome shotgun (WGS) entry which is preliminary data.</text>
</comment>
<dbReference type="PANTHER" id="PTHR10000">
    <property type="entry name" value="PHOSPHOSERINE PHOSPHATASE"/>
    <property type="match status" value="1"/>
</dbReference>
<dbReference type="Gene3D" id="3.40.50.1000">
    <property type="entry name" value="HAD superfamily/HAD-like"/>
    <property type="match status" value="1"/>
</dbReference>
<accession>A0ABS4IGL0</accession>
<dbReference type="InterPro" id="IPR023214">
    <property type="entry name" value="HAD_sf"/>
</dbReference>
<name>A0ABS4IGL0_9BACI</name>
<protein>
    <submittedName>
        <fullName evidence="1">Cof subfamily protein (Haloacid dehalogenase superfamily)</fullName>
    </submittedName>
</protein>
<evidence type="ECO:0000313" key="2">
    <source>
        <dbReference type="Proteomes" id="UP001519345"/>
    </source>
</evidence>
<gene>
    <name evidence="1" type="ORF">J2Z83_002181</name>
</gene>
<dbReference type="InterPro" id="IPR036412">
    <property type="entry name" value="HAD-like_sf"/>
</dbReference>
<dbReference type="Pfam" id="PF08282">
    <property type="entry name" value="Hydrolase_3"/>
    <property type="match status" value="1"/>
</dbReference>
<sequence>MNTRAIFIDMDGTLLTSSNEISQRNAEAIDRLINQGIKVFLATGRQYEITAPYHRALKLQTPMICLNGASIHDGRTGRAIQIKPVMLDEERFHQVTEESSYNVFVHTATGLYCNRMTTEIAEWTREGRVPPCYIGNLRNVDYQDVLKYSIRTGAPSSQLSNLFKEEAAVIDWSDGFELVAHGVSKWSAIITLLRAYEIDPSEVITVGDGPNDIQMLRNSGTGVAMANADSTVKNAADFVTGHHESDGLADFIERYLVNSFAV</sequence>
<dbReference type="RefSeq" id="WP_209463222.1">
    <property type="nucleotide sequence ID" value="NZ_CP110224.1"/>
</dbReference>
<dbReference type="InterPro" id="IPR006379">
    <property type="entry name" value="HAD-SF_hydro_IIB"/>
</dbReference>
<proteinExistence type="predicted"/>
<dbReference type="SUPFAM" id="SSF56784">
    <property type="entry name" value="HAD-like"/>
    <property type="match status" value="1"/>
</dbReference>
<dbReference type="InterPro" id="IPR000150">
    <property type="entry name" value="Cof"/>
</dbReference>
<reference evidence="1 2" key="1">
    <citation type="submission" date="2021-03" db="EMBL/GenBank/DDBJ databases">
        <title>Genomic Encyclopedia of Type Strains, Phase IV (KMG-IV): sequencing the most valuable type-strain genomes for metagenomic binning, comparative biology and taxonomic classification.</title>
        <authorList>
            <person name="Goeker M."/>
        </authorList>
    </citation>
    <scope>NUCLEOTIDE SEQUENCE [LARGE SCALE GENOMIC DNA]</scope>
    <source>
        <strain evidence="1 2">DSM 25609</strain>
    </source>
</reference>
<dbReference type="PROSITE" id="PS01228">
    <property type="entry name" value="COF_1"/>
    <property type="match status" value="1"/>
</dbReference>
<dbReference type="Proteomes" id="UP001519345">
    <property type="component" value="Unassembled WGS sequence"/>
</dbReference>
<dbReference type="NCBIfam" id="TIGR01484">
    <property type="entry name" value="HAD-SF-IIB"/>
    <property type="match status" value="1"/>
</dbReference>
<keyword evidence="2" id="KW-1185">Reference proteome</keyword>
<dbReference type="EMBL" id="JAGGKX010000010">
    <property type="protein sequence ID" value="MBP1970065.1"/>
    <property type="molecule type" value="Genomic_DNA"/>
</dbReference>
<dbReference type="Gene3D" id="3.30.1240.10">
    <property type="match status" value="1"/>
</dbReference>